<evidence type="ECO:0000313" key="1">
    <source>
        <dbReference type="EMBL" id="QHU16174.1"/>
    </source>
</evidence>
<accession>A0A6C0KIP2</accession>
<name>A0A6C0KIP2_9ZZZZ</name>
<protein>
    <submittedName>
        <fullName evidence="1">Uncharacterized protein</fullName>
    </submittedName>
</protein>
<proteinExistence type="predicted"/>
<dbReference type="EMBL" id="MN740877">
    <property type="protein sequence ID" value="QHU16174.1"/>
    <property type="molecule type" value="Genomic_DNA"/>
</dbReference>
<sequence length="427" mass="51182">MQLSKSTEHYISYFIDHFSKFYTKSPKHKQQELDNIYKKFFFKLVAAEKAVKALKYKNGSLVKIVNEEDIPYTELLNSNFIPDYIKKYINSRAIYYIVFNNKIAGKQITIYFVLFKNSDIMNIEHYESYVKLMLMWLHMSGLNTTHCLKQLKIYCYMTSYLKVLPGSILTTLSADNCNSAITYSCKENNEICIYRKEEFFKVFIHETFHALGLDFSRVNDKKLNDNLKSLFPIKSKININEAYCEFWATIINNIFVSYTLLDHKKINDFILYLDFFNNFERIFSLFQMYKILRFMGLFYSDLYNNTSTSIYLRHHMYNEETNVFAYYIIKTILFYNYEDFIILCNSMNINTFRFSGYSGNLTRIYDFVKKHYKNPKMRENMIDIKDIYNELIDDDKKENDKLQVNKKHTKKNNRKIIGTTRMTLTEL</sequence>
<dbReference type="AlphaFoldDB" id="A0A6C0KIP2"/>
<organism evidence="1">
    <name type="scientific">viral metagenome</name>
    <dbReference type="NCBI Taxonomy" id="1070528"/>
    <lineage>
        <taxon>unclassified sequences</taxon>
        <taxon>metagenomes</taxon>
        <taxon>organismal metagenomes</taxon>
    </lineage>
</organism>
<reference evidence="1" key="1">
    <citation type="journal article" date="2020" name="Nature">
        <title>Giant virus diversity and host interactions through global metagenomics.</title>
        <authorList>
            <person name="Schulz F."/>
            <person name="Roux S."/>
            <person name="Paez-Espino D."/>
            <person name="Jungbluth S."/>
            <person name="Walsh D.A."/>
            <person name="Denef V.J."/>
            <person name="McMahon K.D."/>
            <person name="Konstantinidis K.T."/>
            <person name="Eloe-Fadrosh E.A."/>
            <person name="Kyrpides N.C."/>
            <person name="Woyke T."/>
        </authorList>
    </citation>
    <scope>NUCLEOTIDE SEQUENCE</scope>
    <source>
        <strain evidence="1">GVMAG-S-3300011013-78</strain>
    </source>
</reference>